<dbReference type="InterPro" id="IPR011010">
    <property type="entry name" value="DNA_brk_join_enz"/>
</dbReference>
<sequence length="372" mass="41576">MGSVFPYKTLDGRRYLVRYKKPDGTHAAKRGFRTKREAEEYLASVSVSIGKSQYVDPMDARITIGELGTTWLQNQAAVLKPSSMHPLESAWRVHVAPKWERVEIGMVRHSDVRAWVTAMTATHGASTVIRSYGILSAILDVALRDRRIADNPARGIKLPRKTPKRRVYLSHTQVDLLAGQSMYPELVYFLAYTGLRWGEVTGLRVRDVETDRRRVQVHENAVMVNGAIHTGTPKSHVTRSVPYPDFLDPAVRSAMLGKDSNELLFGDGQEHLRLPNSQKGWFAGAVRRARKIDPTFNHVSPHDLRHTAASLAISAGANVKAVQRMLGHASASMTLDTYADLFDDDLDFVAGALSRAREGRVIVVPERRHELE</sequence>
<organism evidence="5 6">
    <name type="scientific">Microbacterium pumilum</name>
    <dbReference type="NCBI Taxonomy" id="344165"/>
    <lineage>
        <taxon>Bacteria</taxon>
        <taxon>Bacillati</taxon>
        <taxon>Actinomycetota</taxon>
        <taxon>Actinomycetes</taxon>
        <taxon>Micrococcales</taxon>
        <taxon>Microbacteriaceae</taxon>
        <taxon>Microbacterium</taxon>
    </lineage>
</organism>
<dbReference type="InterPro" id="IPR002104">
    <property type="entry name" value="Integrase_catalytic"/>
</dbReference>
<accession>A0ABP5DJ16</accession>
<dbReference type="InterPro" id="IPR010998">
    <property type="entry name" value="Integrase_recombinase_N"/>
</dbReference>
<keyword evidence="2" id="KW-0238">DNA-binding</keyword>
<proteinExistence type="inferred from homology"/>
<dbReference type="Gene3D" id="1.10.150.130">
    <property type="match status" value="1"/>
</dbReference>
<dbReference type="SUPFAM" id="SSF56349">
    <property type="entry name" value="DNA breaking-rejoining enzymes"/>
    <property type="match status" value="1"/>
</dbReference>
<dbReference type="CDD" id="cd01189">
    <property type="entry name" value="INT_ICEBs1_C_like"/>
    <property type="match status" value="1"/>
</dbReference>
<dbReference type="PANTHER" id="PTHR30349:SF64">
    <property type="entry name" value="PROPHAGE INTEGRASE INTD-RELATED"/>
    <property type="match status" value="1"/>
</dbReference>
<dbReference type="PANTHER" id="PTHR30349">
    <property type="entry name" value="PHAGE INTEGRASE-RELATED"/>
    <property type="match status" value="1"/>
</dbReference>
<dbReference type="InterPro" id="IPR028259">
    <property type="entry name" value="AP2-like_int_N"/>
</dbReference>
<name>A0ABP5DJ16_9MICO</name>
<evidence type="ECO:0000256" key="3">
    <source>
        <dbReference type="ARBA" id="ARBA00023172"/>
    </source>
</evidence>
<evidence type="ECO:0000256" key="2">
    <source>
        <dbReference type="ARBA" id="ARBA00023125"/>
    </source>
</evidence>
<comment type="similarity">
    <text evidence="1">Belongs to the 'phage' integrase family.</text>
</comment>
<reference evidence="6" key="1">
    <citation type="journal article" date="2019" name="Int. J. Syst. Evol. Microbiol.">
        <title>The Global Catalogue of Microorganisms (GCM) 10K type strain sequencing project: providing services to taxonomists for standard genome sequencing and annotation.</title>
        <authorList>
            <consortium name="The Broad Institute Genomics Platform"/>
            <consortium name="The Broad Institute Genome Sequencing Center for Infectious Disease"/>
            <person name="Wu L."/>
            <person name="Ma J."/>
        </authorList>
    </citation>
    <scope>NUCLEOTIDE SEQUENCE [LARGE SCALE GENOMIC DNA]</scope>
    <source>
        <strain evidence="6">JCM 14902</strain>
    </source>
</reference>
<dbReference type="Pfam" id="PF14657">
    <property type="entry name" value="Arm-DNA-bind_4"/>
    <property type="match status" value="1"/>
</dbReference>
<evidence type="ECO:0000313" key="5">
    <source>
        <dbReference type="EMBL" id="GAA1979111.1"/>
    </source>
</evidence>
<feature type="domain" description="Tyr recombinase" evidence="4">
    <location>
        <begin position="164"/>
        <end position="351"/>
    </location>
</feature>
<keyword evidence="3" id="KW-0233">DNA recombination</keyword>
<evidence type="ECO:0000256" key="1">
    <source>
        <dbReference type="ARBA" id="ARBA00008857"/>
    </source>
</evidence>
<comment type="caution">
    <text evidence="5">The sequence shown here is derived from an EMBL/GenBank/DDBJ whole genome shotgun (WGS) entry which is preliminary data.</text>
</comment>
<dbReference type="Proteomes" id="UP001500326">
    <property type="component" value="Unassembled WGS sequence"/>
</dbReference>
<dbReference type="Pfam" id="PF00589">
    <property type="entry name" value="Phage_integrase"/>
    <property type="match status" value="1"/>
</dbReference>
<dbReference type="PROSITE" id="PS51898">
    <property type="entry name" value="TYR_RECOMBINASE"/>
    <property type="match status" value="1"/>
</dbReference>
<dbReference type="RefSeq" id="WP_344059207.1">
    <property type="nucleotide sequence ID" value="NZ_BAAAOH010000001.1"/>
</dbReference>
<dbReference type="Gene3D" id="1.10.443.10">
    <property type="entry name" value="Intergrase catalytic core"/>
    <property type="match status" value="1"/>
</dbReference>
<protein>
    <submittedName>
        <fullName evidence="5">Tyrosine-type recombinase/integrase</fullName>
    </submittedName>
</protein>
<evidence type="ECO:0000313" key="6">
    <source>
        <dbReference type="Proteomes" id="UP001500326"/>
    </source>
</evidence>
<dbReference type="EMBL" id="BAAAOH010000001">
    <property type="protein sequence ID" value="GAA1979111.1"/>
    <property type="molecule type" value="Genomic_DNA"/>
</dbReference>
<dbReference type="InterPro" id="IPR050090">
    <property type="entry name" value="Tyrosine_recombinase_XerCD"/>
</dbReference>
<gene>
    <name evidence="5" type="ORF">GCM10009777_10450</name>
</gene>
<dbReference type="InterPro" id="IPR013762">
    <property type="entry name" value="Integrase-like_cat_sf"/>
</dbReference>
<evidence type="ECO:0000259" key="4">
    <source>
        <dbReference type="PROSITE" id="PS51898"/>
    </source>
</evidence>
<keyword evidence="6" id="KW-1185">Reference proteome</keyword>